<dbReference type="EMBL" id="MTSE01000008">
    <property type="protein sequence ID" value="OUJ72854.1"/>
    <property type="molecule type" value="Genomic_DNA"/>
</dbReference>
<evidence type="ECO:0000313" key="1">
    <source>
        <dbReference type="EMBL" id="OUJ72854.1"/>
    </source>
</evidence>
<evidence type="ECO:0000313" key="2">
    <source>
        <dbReference type="Proteomes" id="UP000194873"/>
    </source>
</evidence>
<reference evidence="1 2" key="1">
    <citation type="submission" date="2017-01" db="EMBL/GenBank/DDBJ databases">
        <title>A new Hymenobacter.</title>
        <authorList>
            <person name="Liang Y."/>
            <person name="Feng F."/>
        </authorList>
    </citation>
    <scope>NUCLEOTIDE SEQUENCE [LARGE SCALE GENOMIC DNA]</scope>
    <source>
        <strain evidence="1">MIMBbqt21</strain>
    </source>
</reference>
<accession>A0A243WCT2</accession>
<protein>
    <submittedName>
        <fullName evidence="1">Uncharacterized protein</fullName>
    </submittedName>
</protein>
<proteinExistence type="predicted"/>
<organism evidence="1 2">
    <name type="scientific">Hymenobacter crusticola</name>
    <dbReference type="NCBI Taxonomy" id="1770526"/>
    <lineage>
        <taxon>Bacteria</taxon>
        <taxon>Pseudomonadati</taxon>
        <taxon>Bacteroidota</taxon>
        <taxon>Cytophagia</taxon>
        <taxon>Cytophagales</taxon>
        <taxon>Hymenobacteraceae</taxon>
        <taxon>Hymenobacter</taxon>
    </lineage>
</organism>
<gene>
    <name evidence="1" type="ORF">BXP70_16205</name>
</gene>
<dbReference type="Proteomes" id="UP000194873">
    <property type="component" value="Unassembled WGS sequence"/>
</dbReference>
<dbReference type="AlphaFoldDB" id="A0A243WCT2"/>
<keyword evidence="2" id="KW-1185">Reference proteome</keyword>
<sequence>MARVQPEARQESAAFGWLRVLSMPLRTALASVVVLGGFTATFLLSQPDAATTPRLAHANLAAVPRTEMVQYLLASDERLSTSDLSELPVADQDLVHDYLQASPAEVQAALDEQPSELNYL</sequence>
<name>A0A243WCT2_9BACT</name>
<comment type="caution">
    <text evidence="1">The sequence shown here is derived from an EMBL/GenBank/DDBJ whole genome shotgun (WGS) entry which is preliminary data.</text>
</comment>